<feature type="compositionally biased region" description="Basic and acidic residues" evidence="4">
    <location>
        <begin position="643"/>
        <end position="659"/>
    </location>
</feature>
<feature type="compositionally biased region" description="Basic and acidic residues" evidence="4">
    <location>
        <begin position="721"/>
        <end position="730"/>
    </location>
</feature>
<dbReference type="Proteomes" id="UP000825434">
    <property type="component" value="Chromosome 2"/>
</dbReference>
<feature type="region of interest" description="Disordered" evidence="4">
    <location>
        <begin position="797"/>
        <end position="977"/>
    </location>
</feature>
<keyword evidence="1" id="KW-0479">Metal-binding</keyword>
<organism evidence="6 7">
    <name type="scientific">Candidozyma haemuli</name>
    <dbReference type="NCBI Taxonomy" id="45357"/>
    <lineage>
        <taxon>Eukaryota</taxon>
        <taxon>Fungi</taxon>
        <taxon>Dikarya</taxon>
        <taxon>Ascomycota</taxon>
        <taxon>Saccharomycotina</taxon>
        <taxon>Pichiomycetes</taxon>
        <taxon>Metschnikowiaceae</taxon>
        <taxon>Candidozyma</taxon>
    </lineage>
</organism>
<feature type="compositionally biased region" description="Pro residues" evidence="4">
    <location>
        <begin position="808"/>
        <end position="820"/>
    </location>
</feature>
<feature type="domain" description="BED-type" evidence="5">
    <location>
        <begin position="493"/>
        <end position="531"/>
    </location>
</feature>
<sequence length="977" mass="109977">MFEDIVRHSKYRQAGLKRSRYERLVDLQVRKNLVEEVERLRGSVLDPASRKELLRRASDIIKSRSLPEETYEFWHSGKSGETPLIEELLAEAAELEKHASADINNETNNTNDVESDNSDDESDSSDSDSESEEIEDLEEDVEEQVMDDEVHPDTLYAVRKLKKWESGLDTARSWARDRFILTKAGMEFPGLHDERQSVVKSHITNLSNLLHVNILRQHWDLAYRAFSLLLRFDYVDLRAIWPLGVEILTRRKEEMVRQNTGSRLELLKCRRFLEWLELVYPVLPSVLLTTQSRVGPVFRAGSRRHAPAYVAAGLWQLLVEKQYVKLRESLDELLLVPPYSIDGGFFYIQALCCLCENIHLADIYVHFDTRGFPVDADIGDLAEDMMLLGSKETIQARVLSNISKIEESITSCESLGFEYAKWDFDAQMKRVKGYMEGAISTLIPEKAVSPEAPESLGFSFLHGKIERAPTGPHTIAQEHLSRFTTSNSRKSWVWNWFTKNDEATARCLKCSEEVQKSSGGSTKQFMKHLRKHGINDRTMYNEFIQLRSEEPVKKKPRKRQVAKAGSKPTKRSNKEVEQTRATQGIPSPPATAGDLVTKEPPEKRRKVPLAVRPSAPSRTPQASDSARQTAEPDTFSNPPDSPPRSELRHSPAPSIKDEQSPIASPAPVADPHQDENQNDIASPTPSDSNQQDRDTSERQMPNESLEKDASVASDRASTVSRPDESEHVEEPAQANDSMSQSHSDKSGLDRPLSDSIPQGPPETPRLPDNPDLAIAVKEEILDELNCELLAGVEAAQTPVGPQLSSPAPQTPPPGPFSPEPDSPESQNFMSAKRKPVRRQSNFSPESTFTESQGDADMSIRFREFAVQTKDPFRVDRSILEDTEEEQTIQSPTQHFDDIPDTLRFGEESPETNKDTSERAGIKSEDEDSPNEQHSLESQSSASEYGDAQSRFNSARRAPESPNDSSEETQFFSFQDTA</sequence>
<dbReference type="PANTHER" id="PTHR28244">
    <property type="entry name" value="RNA POLYMERASE I-SPECIFIC TRANSCRIPTION INITIATION FACTOR RRN11"/>
    <property type="match status" value="1"/>
</dbReference>
<feature type="compositionally biased region" description="Polar residues" evidence="4">
    <location>
        <begin position="838"/>
        <end position="852"/>
    </location>
</feature>
<protein>
    <recommendedName>
        <fullName evidence="5">BED-type domain-containing protein</fullName>
    </recommendedName>
</protein>
<feature type="region of interest" description="Disordered" evidence="4">
    <location>
        <begin position="100"/>
        <end position="149"/>
    </location>
</feature>
<feature type="region of interest" description="Disordered" evidence="4">
    <location>
        <begin position="547"/>
        <end position="771"/>
    </location>
</feature>
<keyword evidence="3" id="KW-0862">Zinc</keyword>
<evidence type="ECO:0000256" key="3">
    <source>
        <dbReference type="ARBA" id="ARBA00022833"/>
    </source>
</evidence>
<dbReference type="InterPro" id="IPR007224">
    <property type="entry name" value="TIF_Rrn11"/>
</dbReference>
<feature type="compositionally biased region" description="Basic and acidic residues" evidence="4">
    <location>
        <begin position="870"/>
        <end position="879"/>
    </location>
</feature>
<accession>A0ABX8I4L0</accession>
<dbReference type="InterPro" id="IPR003656">
    <property type="entry name" value="Znf_BED"/>
</dbReference>
<dbReference type="EMBL" id="CP076662">
    <property type="protein sequence ID" value="QWU88215.1"/>
    <property type="molecule type" value="Genomic_DNA"/>
</dbReference>
<feature type="compositionally biased region" description="Basic and acidic residues" evidence="4">
    <location>
        <begin position="903"/>
        <end position="923"/>
    </location>
</feature>
<keyword evidence="7" id="KW-1185">Reference proteome</keyword>
<keyword evidence="2" id="KW-0863">Zinc-finger</keyword>
<evidence type="ECO:0000313" key="7">
    <source>
        <dbReference type="Proteomes" id="UP000825434"/>
    </source>
</evidence>
<feature type="compositionally biased region" description="Polar residues" evidence="4">
    <location>
        <begin position="678"/>
        <end position="689"/>
    </location>
</feature>
<dbReference type="Pfam" id="PF02892">
    <property type="entry name" value="zf-BED"/>
    <property type="match status" value="1"/>
</dbReference>
<feature type="compositionally biased region" description="Polar residues" evidence="4">
    <location>
        <begin position="961"/>
        <end position="977"/>
    </location>
</feature>
<evidence type="ECO:0000256" key="4">
    <source>
        <dbReference type="SAM" id="MobiDB-lite"/>
    </source>
</evidence>
<evidence type="ECO:0000313" key="6">
    <source>
        <dbReference type="EMBL" id="QWU88215.1"/>
    </source>
</evidence>
<evidence type="ECO:0000259" key="5">
    <source>
        <dbReference type="Pfam" id="PF02892"/>
    </source>
</evidence>
<dbReference type="InterPro" id="IPR053029">
    <property type="entry name" value="RNA_pol_I-specific_init_factor"/>
</dbReference>
<evidence type="ECO:0000256" key="2">
    <source>
        <dbReference type="ARBA" id="ARBA00022771"/>
    </source>
</evidence>
<dbReference type="SMART" id="SM00614">
    <property type="entry name" value="ZnF_BED"/>
    <property type="match status" value="1"/>
</dbReference>
<feature type="compositionally biased region" description="Low complexity" evidence="4">
    <location>
        <begin position="102"/>
        <end position="112"/>
    </location>
</feature>
<reference evidence="6 7" key="1">
    <citation type="submission" date="2021-06" db="EMBL/GenBank/DDBJ databases">
        <title>Candida outbreak in Lebanon.</title>
        <authorList>
            <person name="Finianos M."/>
        </authorList>
    </citation>
    <scope>NUCLEOTIDE SEQUENCE [LARGE SCALE GENOMIC DNA]</scope>
    <source>
        <strain evidence="6">CA3LBN</strain>
    </source>
</reference>
<feature type="compositionally biased region" description="Acidic residues" evidence="4">
    <location>
        <begin position="113"/>
        <end position="147"/>
    </location>
</feature>
<proteinExistence type="predicted"/>
<evidence type="ECO:0000256" key="1">
    <source>
        <dbReference type="ARBA" id="ARBA00022723"/>
    </source>
</evidence>
<name>A0ABX8I4L0_9ASCO</name>
<dbReference type="Pfam" id="PF04090">
    <property type="entry name" value="Rrn11"/>
    <property type="match status" value="1"/>
</dbReference>
<feature type="compositionally biased region" description="Polar residues" evidence="4">
    <location>
        <begin position="616"/>
        <end position="628"/>
    </location>
</feature>
<feature type="compositionally biased region" description="Basic and acidic residues" evidence="4">
    <location>
        <begin position="742"/>
        <end position="752"/>
    </location>
</feature>
<gene>
    <name evidence="6" type="ORF">CA3LBN_002480</name>
</gene>
<feature type="compositionally biased region" description="Polar residues" evidence="4">
    <location>
        <begin position="931"/>
        <end position="942"/>
    </location>
</feature>
<dbReference type="PANTHER" id="PTHR28244:SF1">
    <property type="entry name" value="RNA POLYMERASE I-SPECIFIC TRANSCRIPTION INITIATION FACTOR RRN11"/>
    <property type="match status" value="1"/>
</dbReference>